<reference evidence="5" key="1">
    <citation type="journal article" date="2017" name="Genome Biol.">
        <title>Comparative genomics reveals high biological diversity and specific adaptations in the industrially and medically important fungal genus Aspergillus.</title>
        <authorList>
            <person name="de Vries R.P."/>
            <person name="Riley R."/>
            <person name="Wiebenga A."/>
            <person name="Aguilar-Osorio G."/>
            <person name="Amillis S."/>
            <person name="Uchima C.A."/>
            <person name="Anderluh G."/>
            <person name="Asadollahi M."/>
            <person name="Askin M."/>
            <person name="Barry K."/>
            <person name="Battaglia E."/>
            <person name="Bayram O."/>
            <person name="Benocci T."/>
            <person name="Braus-Stromeyer S.A."/>
            <person name="Caldana C."/>
            <person name="Canovas D."/>
            <person name="Cerqueira G.C."/>
            <person name="Chen F."/>
            <person name="Chen W."/>
            <person name="Choi C."/>
            <person name="Clum A."/>
            <person name="Dos Santos R.A."/>
            <person name="Damasio A.R."/>
            <person name="Diallinas G."/>
            <person name="Emri T."/>
            <person name="Fekete E."/>
            <person name="Flipphi M."/>
            <person name="Freyberg S."/>
            <person name="Gallo A."/>
            <person name="Gournas C."/>
            <person name="Habgood R."/>
            <person name="Hainaut M."/>
            <person name="Harispe M.L."/>
            <person name="Henrissat B."/>
            <person name="Hilden K.S."/>
            <person name="Hope R."/>
            <person name="Hossain A."/>
            <person name="Karabika E."/>
            <person name="Karaffa L."/>
            <person name="Karanyi Z."/>
            <person name="Krasevec N."/>
            <person name="Kuo A."/>
            <person name="Kusch H."/>
            <person name="LaButti K."/>
            <person name="Lagendijk E.L."/>
            <person name="Lapidus A."/>
            <person name="Levasseur A."/>
            <person name="Lindquist E."/>
            <person name="Lipzen A."/>
            <person name="Logrieco A.F."/>
            <person name="MacCabe A."/>
            <person name="Maekelae M.R."/>
            <person name="Malavazi I."/>
            <person name="Melin P."/>
            <person name="Meyer V."/>
            <person name="Mielnichuk N."/>
            <person name="Miskei M."/>
            <person name="Molnar A.P."/>
            <person name="Mule G."/>
            <person name="Ngan C.Y."/>
            <person name="Orejas M."/>
            <person name="Orosz E."/>
            <person name="Ouedraogo J.P."/>
            <person name="Overkamp K.M."/>
            <person name="Park H.-S."/>
            <person name="Perrone G."/>
            <person name="Piumi F."/>
            <person name="Punt P.J."/>
            <person name="Ram A.F."/>
            <person name="Ramon A."/>
            <person name="Rauscher S."/>
            <person name="Record E."/>
            <person name="Riano-Pachon D.M."/>
            <person name="Robert V."/>
            <person name="Roehrig J."/>
            <person name="Ruller R."/>
            <person name="Salamov A."/>
            <person name="Salih N.S."/>
            <person name="Samson R.A."/>
            <person name="Sandor E."/>
            <person name="Sanguinetti M."/>
            <person name="Schuetze T."/>
            <person name="Sepcic K."/>
            <person name="Shelest E."/>
            <person name="Sherlock G."/>
            <person name="Sophianopoulou V."/>
            <person name="Squina F.M."/>
            <person name="Sun H."/>
            <person name="Susca A."/>
            <person name="Todd R.B."/>
            <person name="Tsang A."/>
            <person name="Unkles S.E."/>
            <person name="van de Wiele N."/>
            <person name="van Rossen-Uffink D."/>
            <person name="Oliveira J.V."/>
            <person name="Vesth T.C."/>
            <person name="Visser J."/>
            <person name="Yu J.-H."/>
            <person name="Zhou M."/>
            <person name="Andersen M.R."/>
            <person name="Archer D.B."/>
            <person name="Baker S.E."/>
            <person name="Benoit I."/>
            <person name="Brakhage A.A."/>
            <person name="Braus G.H."/>
            <person name="Fischer R."/>
            <person name="Frisvad J.C."/>
            <person name="Goldman G.H."/>
            <person name="Houbraken J."/>
            <person name="Oakley B."/>
            <person name="Pocsi I."/>
            <person name="Scazzocchio C."/>
            <person name="Seiboth B."/>
            <person name="vanKuyk P.A."/>
            <person name="Wortman J."/>
            <person name="Dyer P.S."/>
            <person name="Grigoriev I.V."/>
        </authorList>
    </citation>
    <scope>NUCLEOTIDE SEQUENCE [LARGE SCALE GENOMIC DNA]</scope>
    <source>
        <strain evidence="5">CBS 593.65</strain>
    </source>
</reference>
<dbReference type="CDD" id="cd05259">
    <property type="entry name" value="PCBER_SDR_a"/>
    <property type="match status" value="1"/>
</dbReference>
<dbReference type="VEuPathDB" id="FungiDB:ASPSYDRAFT_171979"/>
<evidence type="ECO:0000313" key="5">
    <source>
        <dbReference type="Proteomes" id="UP000184356"/>
    </source>
</evidence>
<dbReference type="SUPFAM" id="SSF51735">
    <property type="entry name" value="NAD(P)-binding Rossmann-fold domains"/>
    <property type="match status" value="1"/>
</dbReference>
<sequence>MASRQKILLLGATGETGASILNGLLASNQFDVEILVRPSSAEKPAVQEIKALGVALRVVDITAPEQELAPALAGIDIIISAIGPHDLLQQKTLVRAAKSAGVKRFVPCAFITVAPPKGVMLLRDDKEEIYNEIKRLEVPYTVIDVGFWHQISIPPLPSGRIDYALMMAEAVIHGGGNAPNLLTDLRDIGRFVARIVADDRTLNRYVYTWSDVLSENEIFDLVEEVSGEKIERKYETAQQIEKRLDDALAALSLDPNDPAKRIQVYVVQYMYSKYIRGDNQPRYAKYLGYLDARELYPDLKPVSFRDCFVEVLEGKGKRPYY</sequence>
<dbReference type="InterPro" id="IPR008030">
    <property type="entry name" value="NmrA-like"/>
</dbReference>
<evidence type="ECO:0000256" key="1">
    <source>
        <dbReference type="ARBA" id="ARBA00022857"/>
    </source>
</evidence>
<proteinExistence type="predicted"/>
<protein>
    <recommendedName>
        <fullName evidence="3">NmrA-like domain-containing protein</fullName>
    </recommendedName>
</protein>
<name>A0A1L9TTP6_9EURO</name>
<keyword evidence="1" id="KW-0521">NADP</keyword>
<organism evidence="4 5">
    <name type="scientific">Aspergillus sydowii CBS 593.65</name>
    <dbReference type="NCBI Taxonomy" id="1036612"/>
    <lineage>
        <taxon>Eukaryota</taxon>
        <taxon>Fungi</taxon>
        <taxon>Dikarya</taxon>
        <taxon>Ascomycota</taxon>
        <taxon>Pezizomycotina</taxon>
        <taxon>Eurotiomycetes</taxon>
        <taxon>Eurotiomycetidae</taxon>
        <taxon>Eurotiales</taxon>
        <taxon>Aspergillaceae</taxon>
        <taxon>Aspergillus</taxon>
        <taxon>Aspergillus subgen. Nidulantes</taxon>
    </lineage>
</organism>
<dbReference type="Pfam" id="PF05368">
    <property type="entry name" value="NmrA"/>
    <property type="match status" value="1"/>
</dbReference>
<dbReference type="InterPro" id="IPR045312">
    <property type="entry name" value="PCBER-like"/>
</dbReference>
<dbReference type="GeneID" id="63759496"/>
<evidence type="ECO:0000259" key="3">
    <source>
        <dbReference type="Pfam" id="PF05368"/>
    </source>
</evidence>
<dbReference type="GO" id="GO:0016491">
    <property type="term" value="F:oxidoreductase activity"/>
    <property type="evidence" value="ECO:0007669"/>
    <property type="project" value="UniProtKB-KW"/>
</dbReference>
<dbReference type="Proteomes" id="UP000184356">
    <property type="component" value="Unassembled WGS sequence"/>
</dbReference>
<evidence type="ECO:0000313" key="4">
    <source>
        <dbReference type="EMBL" id="OJJ62817.1"/>
    </source>
</evidence>
<dbReference type="RefSeq" id="XP_040706623.1">
    <property type="nucleotide sequence ID" value="XM_040843423.1"/>
</dbReference>
<feature type="domain" description="NmrA-like" evidence="3">
    <location>
        <begin position="4"/>
        <end position="244"/>
    </location>
</feature>
<dbReference type="Gene3D" id="3.40.50.720">
    <property type="entry name" value="NAD(P)-binding Rossmann-like Domain"/>
    <property type="match status" value="1"/>
</dbReference>
<dbReference type="AlphaFoldDB" id="A0A1L9TTP6"/>
<dbReference type="InterPro" id="IPR051609">
    <property type="entry name" value="NmrA/Isoflavone_reductase-like"/>
</dbReference>
<dbReference type="PANTHER" id="PTHR47706">
    <property type="entry name" value="NMRA-LIKE FAMILY PROTEIN"/>
    <property type="match status" value="1"/>
</dbReference>
<dbReference type="Gene3D" id="3.90.25.10">
    <property type="entry name" value="UDP-galactose 4-epimerase, domain 1"/>
    <property type="match status" value="1"/>
</dbReference>
<dbReference type="EMBL" id="KV878583">
    <property type="protein sequence ID" value="OJJ62817.1"/>
    <property type="molecule type" value="Genomic_DNA"/>
</dbReference>
<dbReference type="OrthoDB" id="419598at2759"/>
<evidence type="ECO:0000256" key="2">
    <source>
        <dbReference type="ARBA" id="ARBA00023002"/>
    </source>
</evidence>
<dbReference type="PANTHER" id="PTHR47706:SF6">
    <property type="entry name" value="NMRA-LIKE FAMILY PROTEIN (AFU_ORTHOLOGUE AFUA_6G00280)"/>
    <property type="match status" value="1"/>
</dbReference>
<dbReference type="InterPro" id="IPR036291">
    <property type="entry name" value="NAD(P)-bd_dom_sf"/>
</dbReference>
<gene>
    <name evidence="4" type="ORF">ASPSYDRAFT_171979</name>
</gene>
<accession>A0A1L9TTP6</accession>
<dbReference type="STRING" id="1036612.A0A1L9TTP6"/>
<keyword evidence="2" id="KW-0560">Oxidoreductase</keyword>
<keyword evidence="5" id="KW-1185">Reference proteome</keyword>